<dbReference type="InterPro" id="IPR057670">
    <property type="entry name" value="SH3_retrovirus"/>
</dbReference>
<sequence>MGIGTIKIKMFDGIVRTLGDVRYIPDFKKNLISLGTLDSIDCSISIKGGVMKVSKGAMVIMKGQKTGNLYKLMGKTVIGGASVSTHASSSNDNSELWHKRLGHLSEGERSKLDPKSKECIFLGYEEGVKGYRLWDPVAKKKVISRDVVFNEAQMLNTNATSSERQGHTVEIELHEQRTKSTDESTDGSTDELSLEDPEEHPSDSWNLSKSHILHLKKLLSREFDMKDLGSAKKILGMEIHRDRKAGKLWVTQKSYVEKVLERFSMLNAKPVSTPLGAHFQLSSQLCPGTKEDVEYMSRVPYMGNPGKKHWDAVKWIFRYLAGSTNFGVMFDRDGAKGEVSGFVDSDYAGDLDSRRSTTGYIFTFYGGPICWKSVLQSTTVLSTTEAEYMALTKAAKEALWLKGLVEELGFMQRGVLLQCDSQSALDLAKNQVFHARTKHIDVRYHRVREWINSKQIVVHKVHTNDNAADMLTKTVTTEKFKHCLSLIHLLS</sequence>
<evidence type="ECO:0000313" key="6">
    <source>
        <dbReference type="Proteomes" id="UP001188597"/>
    </source>
</evidence>
<evidence type="ECO:0000259" key="3">
    <source>
        <dbReference type="Pfam" id="PF22936"/>
    </source>
</evidence>
<dbReference type="Pfam" id="PF22936">
    <property type="entry name" value="Pol_BBD"/>
    <property type="match status" value="1"/>
</dbReference>
<dbReference type="EMBL" id="JAVXUP010002854">
    <property type="protein sequence ID" value="KAK3001074.1"/>
    <property type="molecule type" value="Genomic_DNA"/>
</dbReference>
<evidence type="ECO:0008006" key="7">
    <source>
        <dbReference type="Google" id="ProtNLM"/>
    </source>
</evidence>
<evidence type="ECO:0000313" key="5">
    <source>
        <dbReference type="EMBL" id="KAK3001074.1"/>
    </source>
</evidence>
<dbReference type="PANTHER" id="PTHR11439:SF491">
    <property type="entry name" value="INTEGRASE CATALYTIC DOMAIN-CONTAINING PROTEIN"/>
    <property type="match status" value="1"/>
</dbReference>
<evidence type="ECO:0000256" key="1">
    <source>
        <dbReference type="SAM" id="MobiDB-lite"/>
    </source>
</evidence>
<feature type="domain" description="Reverse transcriptase Ty1/copia-type" evidence="2">
    <location>
        <begin position="212"/>
        <end position="275"/>
    </location>
</feature>
<organism evidence="5 6">
    <name type="scientific">Escallonia herrerae</name>
    <dbReference type="NCBI Taxonomy" id="1293975"/>
    <lineage>
        <taxon>Eukaryota</taxon>
        <taxon>Viridiplantae</taxon>
        <taxon>Streptophyta</taxon>
        <taxon>Embryophyta</taxon>
        <taxon>Tracheophyta</taxon>
        <taxon>Spermatophyta</taxon>
        <taxon>Magnoliopsida</taxon>
        <taxon>eudicotyledons</taxon>
        <taxon>Gunneridae</taxon>
        <taxon>Pentapetalae</taxon>
        <taxon>asterids</taxon>
        <taxon>campanulids</taxon>
        <taxon>Escalloniales</taxon>
        <taxon>Escalloniaceae</taxon>
        <taxon>Escallonia</taxon>
    </lineage>
</organism>
<proteinExistence type="predicted"/>
<dbReference type="Proteomes" id="UP001188597">
    <property type="component" value="Unassembled WGS sequence"/>
</dbReference>
<name>A0AA88V4J6_9ASTE</name>
<dbReference type="Pfam" id="PF25597">
    <property type="entry name" value="SH3_retrovirus"/>
    <property type="match status" value="1"/>
</dbReference>
<keyword evidence="6" id="KW-1185">Reference proteome</keyword>
<reference evidence="5" key="1">
    <citation type="submission" date="2022-12" db="EMBL/GenBank/DDBJ databases">
        <title>Draft genome assemblies for two species of Escallonia (Escalloniales).</title>
        <authorList>
            <person name="Chanderbali A."/>
            <person name="Dervinis C."/>
            <person name="Anghel I."/>
            <person name="Soltis D."/>
            <person name="Soltis P."/>
            <person name="Zapata F."/>
        </authorList>
    </citation>
    <scope>NUCLEOTIDE SEQUENCE</scope>
    <source>
        <strain evidence="5">UCBG64.0493</strain>
        <tissue evidence="5">Leaf</tissue>
    </source>
</reference>
<evidence type="ECO:0000259" key="4">
    <source>
        <dbReference type="Pfam" id="PF25597"/>
    </source>
</evidence>
<comment type="caution">
    <text evidence="5">The sequence shown here is derived from an EMBL/GenBank/DDBJ whole genome shotgun (WGS) entry which is preliminary data.</text>
</comment>
<dbReference type="InterPro" id="IPR013103">
    <property type="entry name" value="RVT_2"/>
</dbReference>
<dbReference type="Pfam" id="PF07727">
    <property type="entry name" value="RVT_2"/>
    <property type="match status" value="1"/>
</dbReference>
<dbReference type="AlphaFoldDB" id="A0AA88V4J6"/>
<dbReference type="PANTHER" id="PTHR11439">
    <property type="entry name" value="GAG-POL-RELATED RETROTRANSPOSON"/>
    <property type="match status" value="1"/>
</dbReference>
<feature type="region of interest" description="Disordered" evidence="1">
    <location>
        <begin position="173"/>
        <end position="205"/>
    </location>
</feature>
<gene>
    <name evidence="5" type="ORF">RJ639_020290</name>
</gene>
<accession>A0AA88V4J6</accession>
<dbReference type="InterPro" id="IPR054722">
    <property type="entry name" value="PolX-like_BBD"/>
</dbReference>
<feature type="domain" description="Retrovirus-related Pol polyprotein from transposon TNT 1-94-like beta-barrel" evidence="3">
    <location>
        <begin position="1"/>
        <end position="39"/>
    </location>
</feature>
<dbReference type="CDD" id="cd09272">
    <property type="entry name" value="RNase_HI_RT_Ty1"/>
    <property type="match status" value="1"/>
</dbReference>
<feature type="compositionally biased region" description="Basic and acidic residues" evidence="1">
    <location>
        <begin position="173"/>
        <end position="182"/>
    </location>
</feature>
<feature type="domain" description="Retroviral polymerase SH3-like" evidence="4">
    <location>
        <begin position="103"/>
        <end position="160"/>
    </location>
</feature>
<evidence type="ECO:0000259" key="2">
    <source>
        <dbReference type="Pfam" id="PF07727"/>
    </source>
</evidence>
<feature type="compositionally biased region" description="Acidic residues" evidence="1">
    <location>
        <begin position="183"/>
        <end position="198"/>
    </location>
</feature>
<protein>
    <recommendedName>
        <fullName evidence="7">Retrovirus-related Pol polyprotein from transposon TNT 1-94</fullName>
    </recommendedName>
</protein>